<sequence length="207" mass="23826">MNILSAEFFKYAIAIITLIIQIVAVRSGWVFPKDKIFTSRKNISEFAAALYKNSNDPELQRIAYEYGIAALTKDKNLTMAQRKILLKCKNPVSDIDNYSKCQHLISVNDEKRIFKWKKWGYRFWLYRKAVEVFSLVFYFIGGFLTALPFLYEGLASPAVIDRINHLSRLQKFCMASYLFACGICLALICLHKISTIAIAEKTIKANR</sequence>
<evidence type="ECO:0000313" key="1">
    <source>
        <dbReference type="EMBL" id="PCM59450.1"/>
    </source>
</evidence>
<comment type="caution">
    <text evidence="1">The sequence shown here is derived from an EMBL/GenBank/DDBJ whole genome shotgun (WGS) entry which is preliminary data.</text>
</comment>
<proteinExistence type="predicted"/>
<reference evidence="1 2" key="1">
    <citation type="submission" date="2017-09" db="EMBL/GenBank/DDBJ databases">
        <title>Mdr eskape-Ghana.</title>
        <authorList>
            <person name="Agyepong N."/>
            <person name="Janice J."/>
            <person name="Samuelsen O."/>
            <person name="Owusu-Ofori A."/>
            <person name="Sundsfjord A."/>
            <person name="Essack S."/>
            <person name="Pedersen T."/>
        </authorList>
    </citation>
    <scope>NUCLEOTIDE SEQUENCE [LARGE SCALE GENOMIC DNA]</scope>
    <source>
        <strain evidence="1 2">46</strain>
    </source>
</reference>
<accession>A0A2A5MF39</accession>
<dbReference type="RefSeq" id="WP_096833925.1">
    <property type="nucleotide sequence ID" value="NZ_BILL01000002.1"/>
</dbReference>
<evidence type="ECO:0000313" key="2">
    <source>
        <dbReference type="Proteomes" id="UP000217648"/>
    </source>
</evidence>
<protein>
    <submittedName>
        <fullName evidence="1">Uncharacterized protein</fullName>
    </submittedName>
</protein>
<name>A0A2A5MF39_9ENTR</name>
<organism evidence="1 2">
    <name type="scientific">Klebsiella quasipneumoniae</name>
    <dbReference type="NCBI Taxonomy" id="1463165"/>
    <lineage>
        <taxon>Bacteria</taxon>
        <taxon>Pseudomonadati</taxon>
        <taxon>Pseudomonadota</taxon>
        <taxon>Gammaproteobacteria</taxon>
        <taxon>Enterobacterales</taxon>
        <taxon>Enterobacteriaceae</taxon>
        <taxon>Klebsiella/Raoultella group</taxon>
        <taxon>Klebsiella</taxon>
        <taxon>Klebsiella pneumoniae complex</taxon>
    </lineage>
</organism>
<dbReference type="Proteomes" id="UP000217648">
    <property type="component" value="Unassembled WGS sequence"/>
</dbReference>
<dbReference type="EMBL" id="NXHG01000016">
    <property type="protein sequence ID" value="PCM59450.1"/>
    <property type="molecule type" value="Genomic_DNA"/>
</dbReference>
<gene>
    <name evidence="1" type="ORF">CP911_22235</name>
</gene>
<dbReference type="AlphaFoldDB" id="A0A2A5MF39"/>